<evidence type="ECO:0000256" key="1">
    <source>
        <dbReference type="SAM" id="SignalP"/>
    </source>
</evidence>
<evidence type="ECO:0000313" key="3">
    <source>
        <dbReference type="Proteomes" id="UP001597286"/>
    </source>
</evidence>
<dbReference type="RefSeq" id="WP_378486925.1">
    <property type="nucleotide sequence ID" value="NZ_JBHUFB010000019.1"/>
</dbReference>
<dbReference type="EMBL" id="JBHUFB010000019">
    <property type="protein sequence ID" value="MFD1814434.1"/>
    <property type="molecule type" value="Genomic_DNA"/>
</dbReference>
<dbReference type="Proteomes" id="UP001597286">
    <property type="component" value="Unassembled WGS sequence"/>
</dbReference>
<evidence type="ECO:0000313" key="2">
    <source>
        <dbReference type="EMBL" id="MFD1814434.1"/>
    </source>
</evidence>
<evidence type="ECO:0008006" key="4">
    <source>
        <dbReference type="Google" id="ProtNLM"/>
    </source>
</evidence>
<keyword evidence="1" id="KW-0732">Signal</keyword>
<proteinExistence type="predicted"/>
<organism evidence="2 3">
    <name type="scientific">Rhodococcus gannanensis</name>
    <dbReference type="NCBI Taxonomy" id="1960308"/>
    <lineage>
        <taxon>Bacteria</taxon>
        <taxon>Bacillati</taxon>
        <taxon>Actinomycetota</taxon>
        <taxon>Actinomycetes</taxon>
        <taxon>Mycobacteriales</taxon>
        <taxon>Nocardiaceae</taxon>
        <taxon>Rhodococcus</taxon>
    </lineage>
</organism>
<feature type="chain" id="PRO_5045261481" description="Secreted protein" evidence="1">
    <location>
        <begin position="26"/>
        <end position="245"/>
    </location>
</feature>
<protein>
    <recommendedName>
        <fullName evidence="4">Secreted protein</fullName>
    </recommendedName>
</protein>
<reference evidence="3" key="1">
    <citation type="journal article" date="2019" name="Int. J. Syst. Evol. Microbiol.">
        <title>The Global Catalogue of Microorganisms (GCM) 10K type strain sequencing project: providing services to taxonomists for standard genome sequencing and annotation.</title>
        <authorList>
            <consortium name="The Broad Institute Genomics Platform"/>
            <consortium name="The Broad Institute Genome Sequencing Center for Infectious Disease"/>
            <person name="Wu L."/>
            <person name="Ma J."/>
        </authorList>
    </citation>
    <scope>NUCLEOTIDE SEQUENCE [LARGE SCALE GENOMIC DNA]</scope>
    <source>
        <strain evidence="3">DT72</strain>
    </source>
</reference>
<feature type="signal peptide" evidence="1">
    <location>
        <begin position="1"/>
        <end position="25"/>
    </location>
</feature>
<name>A0ABW4P843_9NOCA</name>
<keyword evidence="3" id="KW-1185">Reference proteome</keyword>
<accession>A0ABW4P843</accession>
<gene>
    <name evidence="2" type="ORF">ACFSJG_19645</name>
</gene>
<comment type="caution">
    <text evidence="2">The sequence shown here is derived from an EMBL/GenBank/DDBJ whole genome shotgun (WGS) entry which is preliminary data.</text>
</comment>
<sequence length="245" mass="24072">MSRSPMRRVVAAAAAGALVLGGASASLGLGAGVAGAQEAPACSQTSQAVKGPSLATIGSTHTYDRSVDAVETTAGQQVTYKTVVSSKGGLPVVSSLKEVPPTGFAAPVSARLTYNGGAAGPIEALPDGNGYKISASALGWLVTNGKPLVLETTYVVPNTVTPGSTVTDGGITVGGTVGIDNDLPDLNACFSVRLPNVGETVLSVADATGLGSEEGQLSSTGSVSDILGDALVDVIESGAIEGMLS</sequence>